<dbReference type="Proteomes" id="UP000274131">
    <property type="component" value="Unassembled WGS sequence"/>
</dbReference>
<proteinExistence type="predicted"/>
<feature type="compositionally biased region" description="Basic and acidic residues" evidence="2">
    <location>
        <begin position="52"/>
        <end position="67"/>
    </location>
</feature>
<dbReference type="WBParaSite" id="EVEC_0000952901-mRNA-1">
    <property type="protein sequence ID" value="EVEC_0000952901-mRNA-1"/>
    <property type="gene ID" value="EVEC_0000952901"/>
</dbReference>
<sequence length="807" mass="90839">MDRQLRISSILKPHQSTHVSSQEYGEVSVTTTNLAKRRVSFHNMRTVQEFDRERNDITRSPLKEPIRLGDTGSSDGLHSTRISTFSSNSAVESGTSQGKLDDPGFDKSVPDFRPMSASTPMPRGFINDYSGHINTMVLFGSDASFDSHDKGGSPKKPCGKYRGDAAEFTNACSNNDTKCSTVTEPNATRLLFSSAIDGYKENFATFEGDVRRNENVGRQCTSFDQEEDEATRQLFGLPDEVPTENDSAAKVIHGAVVDEMELTDSLFKALTNSSKQAEEDAQLALTSVELQRETTLTECVPAKRDGTFVIDGEEKNETVVLNEDEEKLKTVAVEEEANNSAIMKEVFSQDGTIREDQKVSAALGFNLLAGQNSELSHLALLHSARFVDSPLAVLKKKARLESPLRQNDQKMDHLSGESLDPSRLFQRSLLSSKLQGISKNDTMNVISRNSSQLSPALQAIAKTKRYIRQSLDQSMSRSVAFSSPMVMLQDIMRPKDSISSLCDDQESGLISLTNDQSPFRFPSMLRSFAGERMPEKTYIMSFDETFPEAPTTSNESCPLTCRFDSADFDIRIANVPCFQSKTDDHSIISRLRDVARRNICRELSELNAETERKVEGDLKQMASNNPRIATAIKLLNPRKLSREEARAFEICRLKAQKTWYNLRKEVAAVTINKTKELINQRREEYESRLEELIILEKFRTIVDSERCYVRNALERLRSIEQLAVTGFEKNKIELESLFLSVQEKELENIRLETEITELETKILKKEADSIQLEKDKQGGLVSSIDEECQRIKNFYLELIQSNENSVL</sequence>
<organism evidence="5">
    <name type="scientific">Enterobius vermicularis</name>
    <name type="common">Human pinworm</name>
    <dbReference type="NCBI Taxonomy" id="51028"/>
    <lineage>
        <taxon>Eukaryota</taxon>
        <taxon>Metazoa</taxon>
        <taxon>Ecdysozoa</taxon>
        <taxon>Nematoda</taxon>
        <taxon>Chromadorea</taxon>
        <taxon>Rhabditida</taxon>
        <taxon>Spirurina</taxon>
        <taxon>Oxyuridomorpha</taxon>
        <taxon>Oxyuroidea</taxon>
        <taxon>Oxyuridae</taxon>
        <taxon>Enterobius</taxon>
    </lineage>
</organism>
<evidence type="ECO:0000313" key="4">
    <source>
        <dbReference type="Proteomes" id="UP000274131"/>
    </source>
</evidence>
<name>A0A0N4VFK5_ENTVE</name>
<evidence type="ECO:0000313" key="5">
    <source>
        <dbReference type="WBParaSite" id="EVEC_0000952901-mRNA-1"/>
    </source>
</evidence>
<gene>
    <name evidence="3" type="ORF">EVEC_LOCUS8939</name>
</gene>
<feature type="compositionally biased region" description="Basic and acidic residues" evidence="2">
    <location>
        <begin position="99"/>
        <end position="110"/>
    </location>
</feature>
<keyword evidence="1" id="KW-0175">Coiled coil</keyword>
<feature type="coiled-coil region" evidence="1">
    <location>
        <begin position="741"/>
        <end position="775"/>
    </location>
</feature>
<evidence type="ECO:0000256" key="1">
    <source>
        <dbReference type="SAM" id="Coils"/>
    </source>
</evidence>
<evidence type="ECO:0000313" key="3">
    <source>
        <dbReference type="EMBL" id="VDD94188.1"/>
    </source>
</evidence>
<evidence type="ECO:0000256" key="2">
    <source>
        <dbReference type="SAM" id="MobiDB-lite"/>
    </source>
</evidence>
<feature type="compositionally biased region" description="Polar residues" evidence="2">
    <location>
        <begin position="71"/>
        <end position="98"/>
    </location>
</feature>
<dbReference type="EMBL" id="UXUI01009705">
    <property type="protein sequence ID" value="VDD94188.1"/>
    <property type="molecule type" value="Genomic_DNA"/>
</dbReference>
<dbReference type="AlphaFoldDB" id="A0A0N4VFK5"/>
<protein>
    <submittedName>
        <fullName evidence="5">Kinetochore scaffold 1</fullName>
    </submittedName>
</protein>
<reference evidence="3 4" key="2">
    <citation type="submission" date="2018-10" db="EMBL/GenBank/DDBJ databases">
        <authorList>
            <consortium name="Pathogen Informatics"/>
        </authorList>
    </citation>
    <scope>NUCLEOTIDE SEQUENCE [LARGE SCALE GENOMIC DNA]</scope>
</reference>
<feature type="region of interest" description="Disordered" evidence="2">
    <location>
        <begin position="52"/>
        <end position="119"/>
    </location>
</feature>
<reference evidence="5" key="1">
    <citation type="submission" date="2017-02" db="UniProtKB">
        <authorList>
            <consortium name="WormBaseParasite"/>
        </authorList>
    </citation>
    <scope>IDENTIFICATION</scope>
</reference>
<dbReference type="OrthoDB" id="5834495at2759"/>
<accession>A0A0N4VFK5</accession>
<keyword evidence="4" id="KW-1185">Reference proteome</keyword>